<organism evidence="1 2">
    <name type="scientific">Phyllosticta citrichinensis</name>
    <dbReference type="NCBI Taxonomy" id="1130410"/>
    <lineage>
        <taxon>Eukaryota</taxon>
        <taxon>Fungi</taxon>
        <taxon>Dikarya</taxon>
        <taxon>Ascomycota</taxon>
        <taxon>Pezizomycotina</taxon>
        <taxon>Dothideomycetes</taxon>
        <taxon>Dothideomycetes incertae sedis</taxon>
        <taxon>Botryosphaeriales</taxon>
        <taxon>Phyllostictaceae</taxon>
        <taxon>Phyllosticta</taxon>
    </lineage>
</organism>
<gene>
    <name evidence="1" type="ORF">IWX90DRAFT_481874</name>
</gene>
<accession>A0ABR1XEU7</accession>
<comment type="caution">
    <text evidence="1">The sequence shown here is derived from an EMBL/GenBank/DDBJ whole genome shotgun (WGS) entry which is preliminary data.</text>
</comment>
<dbReference type="Proteomes" id="UP001456524">
    <property type="component" value="Unassembled WGS sequence"/>
</dbReference>
<proteinExistence type="predicted"/>
<dbReference type="EMBL" id="JBBWUH010000019">
    <property type="protein sequence ID" value="KAK8151157.1"/>
    <property type="molecule type" value="Genomic_DNA"/>
</dbReference>
<name>A0ABR1XEU7_9PEZI</name>
<keyword evidence="2" id="KW-1185">Reference proteome</keyword>
<evidence type="ECO:0000313" key="1">
    <source>
        <dbReference type="EMBL" id="KAK8151157.1"/>
    </source>
</evidence>
<protein>
    <submittedName>
        <fullName evidence="1">Uncharacterized protein</fullName>
    </submittedName>
</protein>
<sequence>MATSSRLQPAPVFLRGGIRSTINLNRVGMYFCKNYETSPSRNRDSSIEALLLSNDHPPPSCVVASPSSSSTLVPHTWSYTPCATVPWLVQDEALGGTNVRPFHRVGAEHQLLVDRPSRGRLLAPFAQRSSSLGSRWSRSKRFALNHRTRTRELPNSQRDGLLIVSSNKAADIGFVRISAKVIWWGYDTLNAAYTCPFCLLEHRQTFPFWGQLPRTYTSELTAYDGSQIAHRFEFQLLFSEEKNALWYRINKAAARFEGLDKDLSLAEPPSELNELESHTQTLSIAEDSHSQFGAMKWSDAIDKKQFEHVLNESRRGNCGTSRNIWILRVMLRSYFAE</sequence>
<reference evidence="1 2" key="1">
    <citation type="journal article" date="2022" name="G3 (Bethesda)">
        <title>Enemy or ally: a genomic approach to elucidate the lifestyle of Phyllosticta citrichinaensis.</title>
        <authorList>
            <person name="Buijs V.A."/>
            <person name="Groenewald J.Z."/>
            <person name="Haridas S."/>
            <person name="LaButti K.M."/>
            <person name="Lipzen A."/>
            <person name="Martin F.M."/>
            <person name="Barry K."/>
            <person name="Grigoriev I.V."/>
            <person name="Crous P.W."/>
            <person name="Seidl M.F."/>
        </authorList>
    </citation>
    <scope>NUCLEOTIDE SEQUENCE [LARGE SCALE GENOMIC DNA]</scope>
    <source>
        <strain evidence="1 2">CBS 129764</strain>
    </source>
</reference>
<evidence type="ECO:0000313" key="2">
    <source>
        <dbReference type="Proteomes" id="UP001456524"/>
    </source>
</evidence>